<organism evidence="2">
    <name type="scientific">Culex pipiens</name>
    <name type="common">House mosquito</name>
    <dbReference type="NCBI Taxonomy" id="7175"/>
    <lineage>
        <taxon>Eukaryota</taxon>
        <taxon>Metazoa</taxon>
        <taxon>Ecdysozoa</taxon>
        <taxon>Arthropoda</taxon>
        <taxon>Hexapoda</taxon>
        <taxon>Insecta</taxon>
        <taxon>Pterygota</taxon>
        <taxon>Neoptera</taxon>
        <taxon>Endopterygota</taxon>
        <taxon>Diptera</taxon>
        <taxon>Nematocera</taxon>
        <taxon>Culicoidea</taxon>
        <taxon>Culicidae</taxon>
        <taxon>Culicinae</taxon>
        <taxon>Culicini</taxon>
        <taxon>Culex</taxon>
        <taxon>Culex</taxon>
    </lineage>
</organism>
<name>A0A8D8K8C4_CULPI</name>
<feature type="transmembrane region" description="Helical" evidence="1">
    <location>
        <begin position="65"/>
        <end position="84"/>
    </location>
</feature>
<proteinExistence type="predicted"/>
<accession>A0A8D8K8C4</accession>
<reference evidence="2" key="1">
    <citation type="submission" date="2021-05" db="EMBL/GenBank/DDBJ databases">
        <authorList>
            <person name="Alioto T."/>
            <person name="Alioto T."/>
            <person name="Gomez Garrido J."/>
        </authorList>
    </citation>
    <scope>NUCLEOTIDE SEQUENCE</scope>
</reference>
<sequence length="131" mass="15016">MSSSTSWRNRSGVGPEPVAVDLLKKSCKPASSSRLRWMISRVRAMPPSIPRRTSCRGTTRSTRRFWSTLTMCIWIITSSCVLVPPNATICWGKSTFLWNRSRNSPTSTTSYPRRHRHFIRPVKTCYRIKPG</sequence>
<dbReference type="AlphaFoldDB" id="A0A8D8K8C4"/>
<dbReference type="EMBL" id="HBUE01214183">
    <property type="protein sequence ID" value="CAG6535987.1"/>
    <property type="molecule type" value="Transcribed_RNA"/>
</dbReference>
<protein>
    <submittedName>
        <fullName evidence="2">(northern house mosquito) hypothetical protein</fullName>
    </submittedName>
</protein>
<evidence type="ECO:0000256" key="1">
    <source>
        <dbReference type="SAM" id="Phobius"/>
    </source>
</evidence>
<dbReference type="EMBL" id="HBUE01320693">
    <property type="protein sequence ID" value="CAG6587975.1"/>
    <property type="molecule type" value="Transcribed_RNA"/>
</dbReference>
<keyword evidence="1" id="KW-0472">Membrane</keyword>
<evidence type="ECO:0000313" key="2">
    <source>
        <dbReference type="EMBL" id="CAG6587975.1"/>
    </source>
</evidence>
<keyword evidence="1" id="KW-0812">Transmembrane</keyword>
<keyword evidence="1" id="KW-1133">Transmembrane helix</keyword>